<dbReference type="InterPro" id="IPR055411">
    <property type="entry name" value="LRR_FXL15/At3g58940/PEG3-like"/>
</dbReference>
<dbReference type="InterPro" id="IPR053197">
    <property type="entry name" value="F-box_SCFL_complex_component"/>
</dbReference>
<name>A0AAV8GN93_9POAL</name>
<dbReference type="InterPro" id="IPR036047">
    <property type="entry name" value="F-box-like_dom_sf"/>
</dbReference>
<accession>A0AAV8GN93</accession>
<dbReference type="SUPFAM" id="SSF81383">
    <property type="entry name" value="F-box domain"/>
    <property type="match status" value="1"/>
</dbReference>
<protein>
    <submittedName>
        <fullName evidence="3">F-box/RNI-like/FBD-like domains-containing protein</fullName>
    </submittedName>
</protein>
<evidence type="ECO:0000259" key="2">
    <source>
        <dbReference type="Pfam" id="PF24758"/>
    </source>
</evidence>
<dbReference type="SUPFAM" id="SSF52047">
    <property type="entry name" value="RNI-like"/>
    <property type="match status" value="1"/>
</dbReference>
<sequence>MERMKNENPDRLSSLSDDLIVSILSHLPVKEVAQTCILSKRWQNLWSMVPSLCFDIHNWDGNCEKFTDFAGKFLLKRDEATETRIFRIFCQGFKHASDKFLPVYSKASKWITYAVKHNVKILELSFCGACTLHFPDCLFTCKALEALKLDLLTFNFSNLKPSTIHLPRLRNLNLDHIDFFYDNLEKVLLGCPNLQDLSMENCGLKMFEFSCHSVKRLRIVGPYTSNIETISISAPCLEILVLKCYMDSWIILKDMPKVTQATLCINSPNNKREYKCHLFRSLSGVKSLDISSLCWEEMLKGEMQKCPTFQFHSLKFLSLHWIGSDPSGCRLDTWSAFIKHCPNLENHSVAPLEKPCEEFPFATIIKGR</sequence>
<evidence type="ECO:0000259" key="1">
    <source>
        <dbReference type="Pfam" id="PF00646"/>
    </source>
</evidence>
<dbReference type="CDD" id="cd22160">
    <property type="entry name" value="F-box_AtFBL13-like"/>
    <property type="match status" value="1"/>
</dbReference>
<feature type="domain" description="F-box/LRR-repeat protein 15/At3g58940/PEG3-like LRR" evidence="2">
    <location>
        <begin position="109"/>
        <end position="243"/>
    </location>
</feature>
<dbReference type="Pfam" id="PF00646">
    <property type="entry name" value="F-box"/>
    <property type="match status" value="1"/>
</dbReference>
<keyword evidence="4" id="KW-1185">Reference proteome</keyword>
<dbReference type="Proteomes" id="UP001140206">
    <property type="component" value="Chromosome 1"/>
</dbReference>
<dbReference type="Pfam" id="PF24758">
    <property type="entry name" value="LRR_At5g56370"/>
    <property type="match status" value="1"/>
</dbReference>
<dbReference type="Gene3D" id="3.80.10.10">
    <property type="entry name" value="Ribonuclease Inhibitor"/>
    <property type="match status" value="1"/>
</dbReference>
<dbReference type="InterPro" id="IPR032675">
    <property type="entry name" value="LRR_dom_sf"/>
</dbReference>
<dbReference type="AlphaFoldDB" id="A0AAV8GN93"/>
<proteinExistence type="predicted"/>
<dbReference type="InterPro" id="IPR001810">
    <property type="entry name" value="F-box_dom"/>
</dbReference>
<organism evidence="3 4">
    <name type="scientific">Rhynchospora pubera</name>
    <dbReference type="NCBI Taxonomy" id="906938"/>
    <lineage>
        <taxon>Eukaryota</taxon>
        <taxon>Viridiplantae</taxon>
        <taxon>Streptophyta</taxon>
        <taxon>Embryophyta</taxon>
        <taxon>Tracheophyta</taxon>
        <taxon>Spermatophyta</taxon>
        <taxon>Magnoliopsida</taxon>
        <taxon>Liliopsida</taxon>
        <taxon>Poales</taxon>
        <taxon>Cyperaceae</taxon>
        <taxon>Cyperoideae</taxon>
        <taxon>Rhynchosporeae</taxon>
        <taxon>Rhynchospora</taxon>
    </lineage>
</organism>
<evidence type="ECO:0000313" key="3">
    <source>
        <dbReference type="EMBL" id="KAJ4805021.1"/>
    </source>
</evidence>
<dbReference type="EMBL" id="JAMFTS010000001">
    <property type="protein sequence ID" value="KAJ4805021.1"/>
    <property type="molecule type" value="Genomic_DNA"/>
</dbReference>
<comment type="caution">
    <text evidence="3">The sequence shown here is derived from an EMBL/GenBank/DDBJ whole genome shotgun (WGS) entry which is preliminary data.</text>
</comment>
<reference evidence="3" key="1">
    <citation type="submission" date="2022-08" db="EMBL/GenBank/DDBJ databases">
        <authorList>
            <person name="Marques A."/>
        </authorList>
    </citation>
    <scope>NUCLEOTIDE SEQUENCE</scope>
    <source>
        <strain evidence="3">RhyPub2mFocal</strain>
        <tissue evidence="3">Leaves</tissue>
    </source>
</reference>
<dbReference type="PANTHER" id="PTHR34223:SF51">
    <property type="entry name" value="OS06G0556300 PROTEIN"/>
    <property type="match status" value="1"/>
</dbReference>
<dbReference type="Gene3D" id="1.20.1280.50">
    <property type="match status" value="1"/>
</dbReference>
<gene>
    <name evidence="3" type="ORF">LUZ62_017587</name>
</gene>
<dbReference type="InterPro" id="IPR053781">
    <property type="entry name" value="F-box_AtFBL13-like"/>
</dbReference>
<evidence type="ECO:0000313" key="4">
    <source>
        <dbReference type="Proteomes" id="UP001140206"/>
    </source>
</evidence>
<feature type="domain" description="F-box" evidence="1">
    <location>
        <begin position="12"/>
        <end position="51"/>
    </location>
</feature>
<dbReference type="PANTHER" id="PTHR34223">
    <property type="entry name" value="OS11G0201299 PROTEIN"/>
    <property type="match status" value="1"/>
</dbReference>